<dbReference type="CDD" id="cd01949">
    <property type="entry name" value="GGDEF"/>
    <property type="match status" value="1"/>
</dbReference>
<dbReference type="PANTHER" id="PTHR33121">
    <property type="entry name" value="CYCLIC DI-GMP PHOSPHODIESTERASE PDEF"/>
    <property type="match status" value="1"/>
</dbReference>
<sequence>MTMGLMKIGTRLTVSFAVLLCLLIAVSTVSLSRFDGLAAVTRTIVEVQVRRAFLAQEANLHAQAAANSLLKLLQTPDRERRVRLYAQMDAELASSDAAVTEVAKTLLSGQDKAQLERLNAVRKNYGDRFRETVEMIELDGPVSARNHFDASTQKALGALLKETSALAATQRERMSADLEQLKDAETSAQHIVILLTLSALMAGAALAWLMTRSIVGPVGAAVGVAEAIARGDLDKAVPAGKGDEVGKLLRALEVMRDSIFTREAKLNRLAYEDALTGLPNRTSFLETFERLPAERAGAVVVLDIDRFALINNALGHDIGDRLLGEIGRRLMKMDGRQMLVARLWGNEFAFLLEGADRMEAIGFVDTILALLRNPISLDGQRLDVSGTLGIAFYADEAAEGAAVLRKATLAMRSAKKRRVSYAFGDEVDHQPAHEHLTLIGEMREALSRNEFVVYYQPKLNLALNRVTGAEALLRWQHPQKGLIPPSRFIPFAEQTGFIREITPWLLELVIRHAAEWHRDGLQVVPSVNLSTYDLLNPDLVAYIRRLLEKYELPADCLCLEITESALMEEPELALMHLNELSGLGVKLSIDDYGSGQASLAYLKMLPVNELKIDRVFVSDVAKTPKNAAIVRSTIILCHELALSVVAEGAETAEEFAWLKENNSDMVQGYVVAKPMPLDAFLARVSKPEIDAHPA</sequence>
<dbReference type="GO" id="GO:0071111">
    <property type="term" value="F:cyclic-guanylate-specific phosphodiesterase activity"/>
    <property type="evidence" value="ECO:0007669"/>
    <property type="project" value="UniProtKB-EC"/>
</dbReference>
<dbReference type="SUPFAM" id="SSF55073">
    <property type="entry name" value="Nucleotide cyclase"/>
    <property type="match status" value="1"/>
</dbReference>
<dbReference type="CDD" id="cd01948">
    <property type="entry name" value="EAL"/>
    <property type="match status" value="1"/>
</dbReference>
<proteinExistence type="predicted"/>
<comment type="caution">
    <text evidence="4">The sequence shown here is derived from an EMBL/GenBank/DDBJ whole genome shotgun (WGS) entry which is preliminary data.</text>
</comment>
<dbReference type="InterPro" id="IPR000160">
    <property type="entry name" value="GGDEF_dom"/>
</dbReference>
<feature type="domain" description="GGDEF" evidence="3">
    <location>
        <begin position="295"/>
        <end position="426"/>
    </location>
</feature>
<dbReference type="Pfam" id="PF00563">
    <property type="entry name" value="EAL"/>
    <property type="match status" value="1"/>
</dbReference>
<dbReference type="SUPFAM" id="SSF141868">
    <property type="entry name" value="EAL domain-like"/>
    <property type="match status" value="1"/>
</dbReference>
<dbReference type="PROSITE" id="PS50883">
    <property type="entry name" value="EAL"/>
    <property type="match status" value="1"/>
</dbReference>
<name>A0A1J5QTV6_9ZZZZ</name>
<gene>
    <name evidence="4" type="primary">gmr_154</name>
    <name evidence="4" type="ORF">GALL_310420</name>
</gene>
<dbReference type="InterPro" id="IPR003660">
    <property type="entry name" value="HAMP_dom"/>
</dbReference>
<dbReference type="Gene3D" id="6.10.340.10">
    <property type="match status" value="1"/>
</dbReference>
<dbReference type="GO" id="GO:0007165">
    <property type="term" value="P:signal transduction"/>
    <property type="evidence" value="ECO:0007669"/>
    <property type="project" value="InterPro"/>
</dbReference>
<dbReference type="SMART" id="SM00267">
    <property type="entry name" value="GGDEF"/>
    <property type="match status" value="1"/>
</dbReference>
<reference evidence="4" key="1">
    <citation type="submission" date="2016-10" db="EMBL/GenBank/DDBJ databases">
        <title>Sequence of Gallionella enrichment culture.</title>
        <authorList>
            <person name="Poehlein A."/>
            <person name="Muehling M."/>
            <person name="Daniel R."/>
        </authorList>
    </citation>
    <scope>NUCLEOTIDE SEQUENCE</scope>
</reference>
<dbReference type="InterPro" id="IPR001633">
    <property type="entry name" value="EAL_dom"/>
</dbReference>
<dbReference type="CDD" id="cd19411">
    <property type="entry name" value="MCP2201-like_sensor"/>
    <property type="match status" value="1"/>
</dbReference>
<feature type="domain" description="EAL" evidence="1">
    <location>
        <begin position="435"/>
        <end position="688"/>
    </location>
</feature>
<dbReference type="InterPro" id="IPR029787">
    <property type="entry name" value="Nucleotide_cyclase"/>
</dbReference>
<dbReference type="PROSITE" id="PS50885">
    <property type="entry name" value="HAMP"/>
    <property type="match status" value="1"/>
</dbReference>
<dbReference type="CDD" id="cd06225">
    <property type="entry name" value="HAMP"/>
    <property type="match status" value="1"/>
</dbReference>
<dbReference type="Pfam" id="PF12729">
    <property type="entry name" value="4HB_MCP_1"/>
    <property type="match status" value="1"/>
</dbReference>
<organism evidence="4">
    <name type="scientific">mine drainage metagenome</name>
    <dbReference type="NCBI Taxonomy" id="410659"/>
    <lineage>
        <taxon>unclassified sequences</taxon>
        <taxon>metagenomes</taxon>
        <taxon>ecological metagenomes</taxon>
    </lineage>
</organism>
<dbReference type="EMBL" id="MLJW01000441">
    <property type="protein sequence ID" value="OIQ87086.1"/>
    <property type="molecule type" value="Genomic_DNA"/>
</dbReference>
<dbReference type="PANTHER" id="PTHR33121:SF70">
    <property type="entry name" value="SIGNALING PROTEIN YKOW"/>
    <property type="match status" value="1"/>
</dbReference>
<dbReference type="NCBIfam" id="TIGR00254">
    <property type="entry name" value="GGDEF"/>
    <property type="match status" value="1"/>
</dbReference>
<evidence type="ECO:0000259" key="3">
    <source>
        <dbReference type="PROSITE" id="PS50887"/>
    </source>
</evidence>
<evidence type="ECO:0000259" key="1">
    <source>
        <dbReference type="PROSITE" id="PS50883"/>
    </source>
</evidence>
<dbReference type="AlphaFoldDB" id="A0A1J5QTV6"/>
<dbReference type="InterPro" id="IPR043128">
    <property type="entry name" value="Rev_trsase/Diguanyl_cyclase"/>
</dbReference>
<keyword evidence="4" id="KW-0378">Hydrolase</keyword>
<dbReference type="InterPro" id="IPR050706">
    <property type="entry name" value="Cyclic-di-GMP_PDE-like"/>
</dbReference>
<dbReference type="SUPFAM" id="SSF158472">
    <property type="entry name" value="HAMP domain-like"/>
    <property type="match status" value="1"/>
</dbReference>
<evidence type="ECO:0000313" key="4">
    <source>
        <dbReference type="EMBL" id="OIQ87086.1"/>
    </source>
</evidence>
<dbReference type="PROSITE" id="PS50887">
    <property type="entry name" value="GGDEF"/>
    <property type="match status" value="1"/>
</dbReference>
<dbReference type="InterPro" id="IPR035919">
    <property type="entry name" value="EAL_sf"/>
</dbReference>
<protein>
    <submittedName>
        <fullName evidence="4">Cyclic di-GMP phosphodiesterase Gmr</fullName>
        <ecNumber evidence="4">3.1.4.52</ecNumber>
    </submittedName>
</protein>
<dbReference type="InterPro" id="IPR024478">
    <property type="entry name" value="HlyB_4HB_MCP"/>
</dbReference>
<dbReference type="Pfam" id="PF00990">
    <property type="entry name" value="GGDEF"/>
    <property type="match status" value="1"/>
</dbReference>
<dbReference type="Gene3D" id="3.30.70.270">
    <property type="match status" value="1"/>
</dbReference>
<dbReference type="Gene3D" id="3.20.20.450">
    <property type="entry name" value="EAL domain"/>
    <property type="match status" value="1"/>
</dbReference>
<dbReference type="SMART" id="SM00052">
    <property type="entry name" value="EAL"/>
    <property type="match status" value="1"/>
</dbReference>
<dbReference type="GO" id="GO:0016020">
    <property type="term" value="C:membrane"/>
    <property type="evidence" value="ECO:0007669"/>
    <property type="project" value="InterPro"/>
</dbReference>
<dbReference type="SMART" id="SM00304">
    <property type="entry name" value="HAMP"/>
    <property type="match status" value="1"/>
</dbReference>
<feature type="domain" description="HAMP" evidence="2">
    <location>
        <begin position="212"/>
        <end position="264"/>
    </location>
</feature>
<accession>A0A1J5QTV6</accession>
<evidence type="ECO:0000259" key="2">
    <source>
        <dbReference type="PROSITE" id="PS50885"/>
    </source>
</evidence>
<dbReference type="Pfam" id="PF00672">
    <property type="entry name" value="HAMP"/>
    <property type="match status" value="1"/>
</dbReference>
<dbReference type="InterPro" id="IPR047347">
    <property type="entry name" value="YvaQ-like_sensor"/>
</dbReference>
<dbReference type="EC" id="3.1.4.52" evidence="4"/>